<dbReference type="Proteomes" id="UP001170379">
    <property type="component" value="Unassembled WGS sequence"/>
</dbReference>
<comment type="caution">
    <text evidence="1">The sequence shown here is derived from an EMBL/GenBank/DDBJ whole genome shotgun (WGS) entry which is preliminary data.</text>
</comment>
<reference evidence="1" key="1">
    <citation type="submission" date="2018-03" db="EMBL/GenBank/DDBJ databases">
        <authorList>
            <person name="Nunes O.C."/>
            <person name="Lopes A.R."/>
            <person name="Froufe H."/>
            <person name="Munoz-Merida A."/>
            <person name="Barroso C."/>
            <person name="Egas C."/>
        </authorList>
    </citation>
    <scope>NUCLEOTIDE SEQUENCE</scope>
    <source>
        <strain evidence="1">ON4</strain>
    </source>
</reference>
<proteinExistence type="predicted"/>
<name>A0ABT7C658_9MICO</name>
<accession>A0ABT7C658</accession>
<keyword evidence="2" id="KW-1185">Reference proteome</keyword>
<gene>
    <name evidence="1" type="ORF">C7K25_04270</name>
</gene>
<reference evidence="1" key="2">
    <citation type="journal article" date="2022" name="Sci. Rep.">
        <title>In silico prediction of the enzymes involved in the degradation of the herbicide molinate by Gulosibacter molinativorax ON4T.</title>
        <authorList>
            <person name="Lopes A.R."/>
            <person name="Bunin E."/>
            <person name="Viana A.T."/>
            <person name="Froufe H."/>
            <person name="Munoz-Merida A."/>
            <person name="Pinho D."/>
            <person name="Figueiredo J."/>
            <person name="Barroso C."/>
            <person name="Vaz-Moreira I."/>
            <person name="Bellanger X."/>
            <person name="Egas C."/>
            <person name="Nunes O.C."/>
        </authorList>
    </citation>
    <scope>NUCLEOTIDE SEQUENCE</scope>
    <source>
        <strain evidence="1">ON4</strain>
    </source>
</reference>
<sequence length="64" mass="6983">MGLRQDAEEFLVGAELERIEHRVHRRVVGEDATEVAAANADFGRTRPGDGDPDGQLIAHASIMK</sequence>
<organism evidence="1 2">
    <name type="scientific">Gulosibacter molinativorax</name>
    <dbReference type="NCBI Taxonomy" id="256821"/>
    <lineage>
        <taxon>Bacteria</taxon>
        <taxon>Bacillati</taxon>
        <taxon>Actinomycetota</taxon>
        <taxon>Actinomycetes</taxon>
        <taxon>Micrococcales</taxon>
        <taxon>Microbacteriaceae</taxon>
        <taxon>Gulosibacter</taxon>
    </lineage>
</organism>
<dbReference type="EMBL" id="PXVD01000005">
    <property type="protein sequence ID" value="MDJ1370588.1"/>
    <property type="molecule type" value="Genomic_DNA"/>
</dbReference>
<protein>
    <submittedName>
        <fullName evidence="1">Uncharacterized protein</fullName>
    </submittedName>
</protein>
<evidence type="ECO:0000313" key="1">
    <source>
        <dbReference type="EMBL" id="MDJ1370588.1"/>
    </source>
</evidence>
<evidence type="ECO:0000313" key="2">
    <source>
        <dbReference type="Proteomes" id="UP001170379"/>
    </source>
</evidence>